<gene>
    <name evidence="2" type="ORF">Tci_924890</name>
</gene>
<feature type="region of interest" description="Disordered" evidence="1">
    <location>
        <begin position="45"/>
        <end position="86"/>
    </location>
</feature>
<dbReference type="EMBL" id="BKCJ011787950">
    <property type="protein sequence ID" value="GFD52921.1"/>
    <property type="molecule type" value="Genomic_DNA"/>
</dbReference>
<name>A0A699X6X4_TANCI</name>
<evidence type="ECO:0000256" key="1">
    <source>
        <dbReference type="SAM" id="MobiDB-lite"/>
    </source>
</evidence>
<dbReference type="AlphaFoldDB" id="A0A699X6X4"/>
<protein>
    <submittedName>
        <fullName evidence="2">Uncharacterized protein</fullName>
    </submittedName>
</protein>
<proteinExistence type="predicted"/>
<comment type="caution">
    <text evidence="2">The sequence shown here is derived from an EMBL/GenBank/DDBJ whole genome shotgun (WGS) entry which is preliminary data.</text>
</comment>
<evidence type="ECO:0000313" key="2">
    <source>
        <dbReference type="EMBL" id="GFD52921.1"/>
    </source>
</evidence>
<organism evidence="2">
    <name type="scientific">Tanacetum cinerariifolium</name>
    <name type="common">Dalmatian daisy</name>
    <name type="synonym">Chrysanthemum cinerariifolium</name>
    <dbReference type="NCBI Taxonomy" id="118510"/>
    <lineage>
        <taxon>Eukaryota</taxon>
        <taxon>Viridiplantae</taxon>
        <taxon>Streptophyta</taxon>
        <taxon>Embryophyta</taxon>
        <taxon>Tracheophyta</taxon>
        <taxon>Spermatophyta</taxon>
        <taxon>Magnoliopsida</taxon>
        <taxon>eudicotyledons</taxon>
        <taxon>Gunneridae</taxon>
        <taxon>Pentapetalae</taxon>
        <taxon>asterids</taxon>
        <taxon>campanulids</taxon>
        <taxon>Asterales</taxon>
        <taxon>Asteraceae</taxon>
        <taxon>Asteroideae</taxon>
        <taxon>Anthemideae</taxon>
        <taxon>Anthemidinae</taxon>
        <taxon>Tanacetum</taxon>
    </lineage>
</organism>
<feature type="non-terminal residue" evidence="2">
    <location>
        <position position="1"/>
    </location>
</feature>
<reference evidence="2" key="1">
    <citation type="journal article" date="2019" name="Sci. Rep.">
        <title>Draft genome of Tanacetum cinerariifolium, the natural source of mosquito coil.</title>
        <authorList>
            <person name="Yamashiro T."/>
            <person name="Shiraishi A."/>
            <person name="Satake H."/>
            <person name="Nakayama K."/>
        </authorList>
    </citation>
    <scope>NUCLEOTIDE SEQUENCE</scope>
</reference>
<accession>A0A699X6X4</accession>
<sequence>RCHHQDRIIAGDRMARIAEHGEAVGGDPTIRRKGGDHVDLAARQRPVHEGRAVRRRRGKAQRVGAPHRRPLRPFEEFEIAAEPQPR</sequence>
<feature type="compositionally biased region" description="Basic residues" evidence="1">
    <location>
        <begin position="53"/>
        <end position="71"/>
    </location>
</feature>